<protein>
    <submittedName>
        <fullName evidence="1">Uncharacterized protein</fullName>
    </submittedName>
</protein>
<evidence type="ECO:0000313" key="1">
    <source>
        <dbReference type="EMBL" id="PKI48407.1"/>
    </source>
</evidence>
<organism evidence="1 2">
    <name type="scientific">Punica granatum</name>
    <name type="common">Pomegranate</name>
    <dbReference type="NCBI Taxonomy" id="22663"/>
    <lineage>
        <taxon>Eukaryota</taxon>
        <taxon>Viridiplantae</taxon>
        <taxon>Streptophyta</taxon>
        <taxon>Embryophyta</taxon>
        <taxon>Tracheophyta</taxon>
        <taxon>Spermatophyta</taxon>
        <taxon>Magnoliopsida</taxon>
        <taxon>eudicotyledons</taxon>
        <taxon>Gunneridae</taxon>
        <taxon>Pentapetalae</taxon>
        <taxon>rosids</taxon>
        <taxon>malvids</taxon>
        <taxon>Myrtales</taxon>
        <taxon>Lythraceae</taxon>
        <taxon>Punica</taxon>
    </lineage>
</organism>
<dbReference type="AlphaFoldDB" id="A0A2I0IWM7"/>
<gene>
    <name evidence="1" type="ORF">CRG98_031200</name>
</gene>
<sequence>MTFNSFFRSRNAYLNTYSFRKQIISSMIKAGRNAGNDKRKRRGKETTMVSVNAISPPRIDVIAGLQALSVNTAMVRRKLGKGRGRVADSLGMEWDSLMVKQTGERQDVAYEMDREITSWREAPSSLTLRFRVLCFHLQKRCSGYRLAITIHWITVYHELRRGTKLRQRRQNVIVAQIQALGIKGKMFAEKRYAEKALMKKTRVL</sequence>
<proteinExistence type="predicted"/>
<dbReference type="Proteomes" id="UP000233551">
    <property type="component" value="Unassembled WGS sequence"/>
</dbReference>
<dbReference type="EMBL" id="PGOL01002394">
    <property type="protein sequence ID" value="PKI48407.1"/>
    <property type="molecule type" value="Genomic_DNA"/>
</dbReference>
<comment type="caution">
    <text evidence="1">The sequence shown here is derived from an EMBL/GenBank/DDBJ whole genome shotgun (WGS) entry which is preliminary data.</text>
</comment>
<reference evidence="1 2" key="1">
    <citation type="submission" date="2017-11" db="EMBL/GenBank/DDBJ databases">
        <title>De-novo sequencing of pomegranate (Punica granatum L.) genome.</title>
        <authorList>
            <person name="Akparov Z."/>
            <person name="Amiraslanov A."/>
            <person name="Hajiyeva S."/>
            <person name="Abbasov M."/>
            <person name="Kaur K."/>
            <person name="Hamwieh A."/>
            <person name="Solovyev V."/>
            <person name="Salamov A."/>
            <person name="Braich B."/>
            <person name="Kosarev P."/>
            <person name="Mahmoud A."/>
            <person name="Hajiyev E."/>
            <person name="Babayeva S."/>
            <person name="Izzatullayeva V."/>
            <person name="Mammadov A."/>
            <person name="Mammadov A."/>
            <person name="Sharifova S."/>
            <person name="Ojaghi J."/>
            <person name="Eynullazada K."/>
            <person name="Bayramov B."/>
            <person name="Abdulazimova A."/>
            <person name="Shahmuradov I."/>
        </authorList>
    </citation>
    <scope>NUCLEOTIDE SEQUENCE [LARGE SCALE GENOMIC DNA]</scope>
    <source>
        <strain evidence="2">cv. AG2017</strain>
        <tissue evidence="1">Leaf</tissue>
    </source>
</reference>
<name>A0A2I0IWM7_PUNGR</name>
<keyword evidence="2" id="KW-1185">Reference proteome</keyword>
<accession>A0A2I0IWM7</accession>
<evidence type="ECO:0000313" key="2">
    <source>
        <dbReference type="Proteomes" id="UP000233551"/>
    </source>
</evidence>